<feature type="domain" description="HTH lysR-type" evidence="5">
    <location>
        <begin position="8"/>
        <end position="65"/>
    </location>
</feature>
<dbReference type="SUPFAM" id="SSF46785">
    <property type="entry name" value="Winged helix' DNA-binding domain"/>
    <property type="match status" value="1"/>
</dbReference>
<dbReference type="FunFam" id="1.10.10.10:FF:000038">
    <property type="entry name" value="Glycine cleavage system transcriptional activator"/>
    <property type="match status" value="1"/>
</dbReference>
<dbReference type="InterPro" id="IPR005119">
    <property type="entry name" value="LysR_subst-bd"/>
</dbReference>
<dbReference type="SUPFAM" id="SSF53850">
    <property type="entry name" value="Periplasmic binding protein-like II"/>
    <property type="match status" value="1"/>
</dbReference>
<dbReference type="Gene3D" id="1.10.10.10">
    <property type="entry name" value="Winged helix-like DNA-binding domain superfamily/Winged helix DNA-binding domain"/>
    <property type="match status" value="1"/>
</dbReference>
<dbReference type="EMBL" id="NJGU01000008">
    <property type="protein sequence ID" value="OWY28210.1"/>
    <property type="molecule type" value="Genomic_DNA"/>
</dbReference>
<comment type="caution">
    <text evidence="6">The sequence shown here is derived from an EMBL/GenBank/DDBJ whole genome shotgun (WGS) entry which is preliminary data.</text>
</comment>
<proteinExistence type="inferred from homology"/>
<evidence type="ECO:0000256" key="3">
    <source>
        <dbReference type="ARBA" id="ARBA00023125"/>
    </source>
</evidence>
<evidence type="ECO:0000259" key="5">
    <source>
        <dbReference type="PROSITE" id="PS50931"/>
    </source>
</evidence>
<dbReference type="PRINTS" id="PR00039">
    <property type="entry name" value="HTHLYSR"/>
</dbReference>
<comment type="similarity">
    <text evidence="1">Belongs to the LysR transcriptional regulatory family.</text>
</comment>
<dbReference type="GO" id="GO:0006351">
    <property type="term" value="P:DNA-templated transcription"/>
    <property type="evidence" value="ECO:0007669"/>
    <property type="project" value="TreeGrafter"/>
</dbReference>
<keyword evidence="3" id="KW-0238">DNA-binding</keyword>
<protein>
    <submittedName>
        <fullName evidence="6">LysR family transcriptional regulator</fullName>
    </submittedName>
</protein>
<dbReference type="InterPro" id="IPR058163">
    <property type="entry name" value="LysR-type_TF_proteobact-type"/>
</dbReference>
<evidence type="ECO:0000256" key="2">
    <source>
        <dbReference type="ARBA" id="ARBA00023015"/>
    </source>
</evidence>
<dbReference type="PROSITE" id="PS50931">
    <property type="entry name" value="HTH_LYSR"/>
    <property type="match status" value="1"/>
</dbReference>
<accession>A0A246WRG9</accession>
<dbReference type="GO" id="GO:0043565">
    <property type="term" value="F:sequence-specific DNA binding"/>
    <property type="evidence" value="ECO:0007669"/>
    <property type="project" value="TreeGrafter"/>
</dbReference>
<evidence type="ECO:0000313" key="7">
    <source>
        <dbReference type="Proteomes" id="UP000197596"/>
    </source>
</evidence>
<dbReference type="Pfam" id="PF03466">
    <property type="entry name" value="LysR_substrate"/>
    <property type="match status" value="1"/>
</dbReference>
<keyword evidence="4" id="KW-0804">Transcription</keyword>
<dbReference type="Proteomes" id="UP000197596">
    <property type="component" value="Unassembled WGS sequence"/>
</dbReference>
<dbReference type="InterPro" id="IPR000847">
    <property type="entry name" value="LysR_HTH_N"/>
</dbReference>
<organism evidence="6 7">
    <name type="scientific">Herbaspirillum robiniae</name>
    <dbReference type="NCBI Taxonomy" id="2014887"/>
    <lineage>
        <taxon>Bacteria</taxon>
        <taxon>Pseudomonadati</taxon>
        <taxon>Pseudomonadota</taxon>
        <taxon>Betaproteobacteria</taxon>
        <taxon>Burkholderiales</taxon>
        <taxon>Oxalobacteraceae</taxon>
        <taxon>Herbaspirillum</taxon>
    </lineage>
</organism>
<evidence type="ECO:0000313" key="6">
    <source>
        <dbReference type="EMBL" id="OWY28210.1"/>
    </source>
</evidence>
<evidence type="ECO:0000256" key="4">
    <source>
        <dbReference type="ARBA" id="ARBA00023163"/>
    </source>
</evidence>
<dbReference type="PANTHER" id="PTHR30537">
    <property type="entry name" value="HTH-TYPE TRANSCRIPTIONAL REGULATOR"/>
    <property type="match status" value="1"/>
</dbReference>
<sequence>MSLRRGIPSLTALQAFEAAARHQSFSKAADELHQTHGAISKKVNELEASLGVELFRRVNQRLVLTEAGAEYAHRIRINLEQIRQDTRQLVSNHERTTLRVAVGVTFGSQWLVPRLSRFHEHHPGLQVRLMGRDQATYFNDLNFDIAIHFDRAPLPGLASKVLLADDEVCLVASPALAARCAGGDIAAMPWIHTRDLPAAWSAWSESAAQGRDEHGRHDIGDHYFDFFVMAIRAAVSGLGVALLPRVLVEQELATGQLVRIGDYAVVNAQKAYLMFPEQKREWAPLAAFAAWMEEEMARYRSAALPSA</sequence>
<reference evidence="6 7" key="1">
    <citation type="submission" date="2017-06" db="EMBL/GenBank/DDBJ databases">
        <title>Herbaspirillum phytohormonus sp. nov., isolated from the root nodule of Robinia pseudoacacia in lead-zinc mine.</title>
        <authorList>
            <person name="Fan M."/>
            <person name="Lin Y."/>
        </authorList>
    </citation>
    <scope>NUCLEOTIDE SEQUENCE [LARGE SCALE GENOMIC DNA]</scope>
    <source>
        <strain evidence="6 7">HZ10</strain>
    </source>
</reference>
<dbReference type="AlphaFoldDB" id="A0A246WRG9"/>
<keyword evidence="2" id="KW-0805">Transcription regulation</keyword>
<dbReference type="Gene3D" id="3.40.190.10">
    <property type="entry name" value="Periplasmic binding protein-like II"/>
    <property type="match status" value="2"/>
</dbReference>
<dbReference type="PANTHER" id="PTHR30537:SF26">
    <property type="entry name" value="GLYCINE CLEAVAGE SYSTEM TRANSCRIPTIONAL ACTIVATOR"/>
    <property type="match status" value="1"/>
</dbReference>
<evidence type="ECO:0000256" key="1">
    <source>
        <dbReference type="ARBA" id="ARBA00009437"/>
    </source>
</evidence>
<dbReference type="Pfam" id="PF00126">
    <property type="entry name" value="HTH_1"/>
    <property type="match status" value="1"/>
</dbReference>
<name>A0A246WRG9_9BURK</name>
<dbReference type="InterPro" id="IPR036390">
    <property type="entry name" value="WH_DNA-bd_sf"/>
</dbReference>
<dbReference type="InterPro" id="IPR036388">
    <property type="entry name" value="WH-like_DNA-bd_sf"/>
</dbReference>
<gene>
    <name evidence="6" type="ORF">CEJ42_16505</name>
</gene>
<dbReference type="GO" id="GO:0003700">
    <property type="term" value="F:DNA-binding transcription factor activity"/>
    <property type="evidence" value="ECO:0007669"/>
    <property type="project" value="InterPro"/>
</dbReference>